<accession>A0A0K9NLM2</accession>
<keyword evidence="2" id="KW-1185">Reference proteome</keyword>
<dbReference type="AlphaFoldDB" id="A0A0K9NLM2"/>
<organism evidence="1 2">
    <name type="scientific">Zostera marina</name>
    <name type="common">Eelgrass</name>
    <dbReference type="NCBI Taxonomy" id="29655"/>
    <lineage>
        <taxon>Eukaryota</taxon>
        <taxon>Viridiplantae</taxon>
        <taxon>Streptophyta</taxon>
        <taxon>Embryophyta</taxon>
        <taxon>Tracheophyta</taxon>
        <taxon>Spermatophyta</taxon>
        <taxon>Magnoliopsida</taxon>
        <taxon>Liliopsida</taxon>
        <taxon>Zosteraceae</taxon>
        <taxon>Zostera</taxon>
    </lineage>
</organism>
<sequence length="66" mass="7261">MTAAKKISKIAELEKELNGLDFLLRQTENVEEGDIPSFLSDTKYHSNQNVASAVGKVSQILRKAKG</sequence>
<reference evidence="2" key="1">
    <citation type="journal article" date="2016" name="Nature">
        <title>The genome of the seagrass Zostera marina reveals angiosperm adaptation to the sea.</title>
        <authorList>
            <person name="Olsen J.L."/>
            <person name="Rouze P."/>
            <person name="Verhelst B."/>
            <person name="Lin Y.-C."/>
            <person name="Bayer T."/>
            <person name="Collen J."/>
            <person name="Dattolo E."/>
            <person name="De Paoli E."/>
            <person name="Dittami S."/>
            <person name="Maumus F."/>
            <person name="Michel G."/>
            <person name="Kersting A."/>
            <person name="Lauritano C."/>
            <person name="Lohaus R."/>
            <person name="Toepel M."/>
            <person name="Tonon T."/>
            <person name="Vanneste K."/>
            <person name="Amirebrahimi M."/>
            <person name="Brakel J."/>
            <person name="Bostroem C."/>
            <person name="Chovatia M."/>
            <person name="Grimwood J."/>
            <person name="Jenkins J.W."/>
            <person name="Jueterbock A."/>
            <person name="Mraz A."/>
            <person name="Stam W.T."/>
            <person name="Tice H."/>
            <person name="Bornberg-Bauer E."/>
            <person name="Green P.J."/>
            <person name="Pearson G.A."/>
            <person name="Procaccini G."/>
            <person name="Duarte C.M."/>
            <person name="Schmutz J."/>
            <person name="Reusch T.B.H."/>
            <person name="Van de Peer Y."/>
        </authorList>
    </citation>
    <scope>NUCLEOTIDE SEQUENCE [LARGE SCALE GENOMIC DNA]</scope>
    <source>
        <strain evidence="2">cv. Finnish</strain>
    </source>
</reference>
<dbReference type="Proteomes" id="UP000036987">
    <property type="component" value="Unassembled WGS sequence"/>
</dbReference>
<dbReference type="STRING" id="29655.A0A0K9NLM2"/>
<protein>
    <submittedName>
        <fullName evidence="1">Uncharacterized protein</fullName>
    </submittedName>
</protein>
<evidence type="ECO:0000313" key="1">
    <source>
        <dbReference type="EMBL" id="KMZ57664.1"/>
    </source>
</evidence>
<gene>
    <name evidence="1" type="ORF">ZOSMA_83G00400</name>
</gene>
<dbReference type="OrthoDB" id="7340501at2759"/>
<comment type="caution">
    <text evidence="1">The sequence shown here is derived from an EMBL/GenBank/DDBJ whole genome shotgun (WGS) entry which is preliminary data.</text>
</comment>
<dbReference type="EMBL" id="LFYR01002038">
    <property type="protein sequence ID" value="KMZ57664.1"/>
    <property type="molecule type" value="Genomic_DNA"/>
</dbReference>
<proteinExistence type="predicted"/>
<name>A0A0K9NLM2_ZOSMR</name>
<evidence type="ECO:0000313" key="2">
    <source>
        <dbReference type="Proteomes" id="UP000036987"/>
    </source>
</evidence>